<protein>
    <submittedName>
        <fullName evidence="10">Transcriptional regulator</fullName>
    </submittedName>
</protein>
<dbReference type="AlphaFoldDB" id="A0A0P0CG21"/>
<dbReference type="InterPro" id="IPR036390">
    <property type="entry name" value="WH_DNA-bd_sf"/>
</dbReference>
<dbReference type="InterPro" id="IPR014710">
    <property type="entry name" value="RmlC-like_jellyroll"/>
</dbReference>
<dbReference type="PATRIC" id="fig|1736674.3.peg.1604"/>
<dbReference type="InterPro" id="IPR039420">
    <property type="entry name" value="WalR-like"/>
</dbReference>
<dbReference type="PANTHER" id="PTHR48111">
    <property type="entry name" value="REGULATOR OF RPOS"/>
    <property type="match status" value="1"/>
</dbReference>
<dbReference type="STRING" id="1736674.APS56_07855"/>
<evidence type="ECO:0000259" key="9">
    <source>
        <dbReference type="PROSITE" id="PS51063"/>
    </source>
</evidence>
<dbReference type="Gene3D" id="2.60.120.10">
    <property type="entry name" value="Jelly Rolls"/>
    <property type="match status" value="1"/>
</dbReference>
<dbReference type="RefSeq" id="WP_054726939.1">
    <property type="nucleotide sequence ID" value="NZ_CP012898.1"/>
</dbReference>
<dbReference type="KEGG" id="ahz:APS56_07855"/>
<keyword evidence="4" id="KW-0238">DNA-binding</keyword>
<sequence>MNKVLLIEDDVILRENTAELLELSHYDVITAPNGKVGIEMAKNNLPDIVVCDIMMPLLDGYGVLEALAENSNTKHIPFIFLSAKTERKDVRKGMDLGADDYITKPFEEDELISAIESRLAKASILKDKNTIVEAEKPVSTDNDEIRTLNDLKNFFEDNGEEISYSQGDLVYEEGKNSNNIYLISKGLVKCHKLDEQGKSLTTAVYKEDDLFGYTSFTQNTTYQETATAIQETTLISLSKSELKNILTSNHNITLELIQLLSEDLTGVKDQLLQMAYSSVKKRAATTILMFAEKLNKKPEEAIRISRNDLASVAGIAIESLIRALSGFKDMGIIEIEGRNIKILDLNQLKSIH</sequence>
<feature type="domain" description="Cyclic nucleotide-binding" evidence="7">
    <location>
        <begin position="157"/>
        <end position="263"/>
    </location>
</feature>
<dbReference type="EMBL" id="CP012898">
    <property type="protein sequence ID" value="ALJ05044.1"/>
    <property type="molecule type" value="Genomic_DNA"/>
</dbReference>
<dbReference type="Pfam" id="PF00072">
    <property type="entry name" value="Response_reg"/>
    <property type="match status" value="1"/>
</dbReference>
<dbReference type="GO" id="GO:0006355">
    <property type="term" value="P:regulation of DNA-templated transcription"/>
    <property type="evidence" value="ECO:0007669"/>
    <property type="project" value="InterPro"/>
</dbReference>
<dbReference type="Pfam" id="PF13545">
    <property type="entry name" value="HTH_Crp_2"/>
    <property type="match status" value="1"/>
</dbReference>
<evidence type="ECO:0000313" key="10">
    <source>
        <dbReference type="EMBL" id="ALJ05044.1"/>
    </source>
</evidence>
<dbReference type="InterPro" id="IPR011006">
    <property type="entry name" value="CheY-like_superfamily"/>
</dbReference>
<evidence type="ECO:0000256" key="5">
    <source>
        <dbReference type="ARBA" id="ARBA00023163"/>
    </source>
</evidence>
<reference evidence="10 11" key="1">
    <citation type="submission" date="2015-10" db="EMBL/GenBank/DDBJ databases">
        <authorList>
            <person name="Gilbert D.G."/>
        </authorList>
    </citation>
    <scope>NUCLEOTIDE SEQUENCE [LARGE SCALE GENOMIC DNA]</scope>
    <source>
        <strain evidence="11">HZ-22</strain>
    </source>
</reference>
<dbReference type="GO" id="GO:0005829">
    <property type="term" value="C:cytosol"/>
    <property type="evidence" value="ECO:0007669"/>
    <property type="project" value="TreeGrafter"/>
</dbReference>
<dbReference type="InterPro" id="IPR036388">
    <property type="entry name" value="WH-like_DNA-bd_sf"/>
</dbReference>
<dbReference type="SUPFAM" id="SSF52172">
    <property type="entry name" value="CheY-like"/>
    <property type="match status" value="1"/>
</dbReference>
<dbReference type="InterPro" id="IPR012318">
    <property type="entry name" value="HTH_CRP"/>
</dbReference>
<dbReference type="PROSITE" id="PS50042">
    <property type="entry name" value="CNMP_BINDING_3"/>
    <property type="match status" value="1"/>
</dbReference>
<organism evidence="10 11">
    <name type="scientific">Pseudalgibacter alginicilyticus</name>
    <dbReference type="NCBI Taxonomy" id="1736674"/>
    <lineage>
        <taxon>Bacteria</taxon>
        <taxon>Pseudomonadati</taxon>
        <taxon>Bacteroidota</taxon>
        <taxon>Flavobacteriia</taxon>
        <taxon>Flavobacteriales</taxon>
        <taxon>Flavobacteriaceae</taxon>
        <taxon>Pseudalgibacter</taxon>
    </lineage>
</organism>
<feature type="modified residue" description="4-aspartylphosphate" evidence="6">
    <location>
        <position position="52"/>
    </location>
</feature>
<dbReference type="Pfam" id="PF00027">
    <property type="entry name" value="cNMP_binding"/>
    <property type="match status" value="1"/>
</dbReference>
<keyword evidence="11" id="KW-1185">Reference proteome</keyword>
<dbReference type="Proteomes" id="UP000057981">
    <property type="component" value="Chromosome"/>
</dbReference>
<dbReference type="InterPro" id="IPR001789">
    <property type="entry name" value="Sig_transdc_resp-reg_receiver"/>
</dbReference>
<dbReference type="Gene3D" id="3.40.50.2300">
    <property type="match status" value="1"/>
</dbReference>
<evidence type="ECO:0000259" key="7">
    <source>
        <dbReference type="PROSITE" id="PS50042"/>
    </source>
</evidence>
<dbReference type="Gene3D" id="1.10.10.10">
    <property type="entry name" value="Winged helix-like DNA-binding domain superfamily/Winged helix DNA-binding domain"/>
    <property type="match status" value="1"/>
</dbReference>
<dbReference type="SUPFAM" id="SSF46785">
    <property type="entry name" value="Winged helix' DNA-binding domain"/>
    <property type="match status" value="1"/>
</dbReference>
<feature type="domain" description="Response regulatory" evidence="8">
    <location>
        <begin position="3"/>
        <end position="119"/>
    </location>
</feature>
<dbReference type="GO" id="GO:0000156">
    <property type="term" value="F:phosphorelay response regulator activity"/>
    <property type="evidence" value="ECO:0007669"/>
    <property type="project" value="TreeGrafter"/>
</dbReference>
<evidence type="ECO:0000256" key="6">
    <source>
        <dbReference type="PROSITE-ProRule" id="PRU00169"/>
    </source>
</evidence>
<evidence type="ECO:0000256" key="1">
    <source>
        <dbReference type="ARBA" id="ARBA00022553"/>
    </source>
</evidence>
<evidence type="ECO:0000256" key="3">
    <source>
        <dbReference type="ARBA" id="ARBA00023015"/>
    </source>
</evidence>
<dbReference type="GO" id="GO:0032993">
    <property type="term" value="C:protein-DNA complex"/>
    <property type="evidence" value="ECO:0007669"/>
    <property type="project" value="TreeGrafter"/>
</dbReference>
<dbReference type="InterPro" id="IPR000595">
    <property type="entry name" value="cNMP-bd_dom"/>
</dbReference>
<keyword evidence="5" id="KW-0804">Transcription</keyword>
<dbReference type="PROSITE" id="PS50110">
    <property type="entry name" value="RESPONSE_REGULATORY"/>
    <property type="match status" value="1"/>
</dbReference>
<gene>
    <name evidence="10" type="ORF">APS56_07855</name>
</gene>
<keyword evidence="1 6" id="KW-0597">Phosphoprotein</keyword>
<proteinExistence type="predicted"/>
<evidence type="ECO:0000256" key="2">
    <source>
        <dbReference type="ARBA" id="ARBA00023012"/>
    </source>
</evidence>
<dbReference type="SMART" id="SM00448">
    <property type="entry name" value="REC"/>
    <property type="match status" value="1"/>
</dbReference>
<dbReference type="CDD" id="cd00038">
    <property type="entry name" value="CAP_ED"/>
    <property type="match status" value="1"/>
</dbReference>
<keyword evidence="3" id="KW-0805">Transcription regulation</keyword>
<evidence type="ECO:0000256" key="4">
    <source>
        <dbReference type="ARBA" id="ARBA00023125"/>
    </source>
</evidence>
<dbReference type="GO" id="GO:0000976">
    <property type="term" value="F:transcription cis-regulatory region binding"/>
    <property type="evidence" value="ECO:0007669"/>
    <property type="project" value="TreeGrafter"/>
</dbReference>
<evidence type="ECO:0000259" key="8">
    <source>
        <dbReference type="PROSITE" id="PS50110"/>
    </source>
</evidence>
<dbReference type="PROSITE" id="PS51063">
    <property type="entry name" value="HTH_CRP_2"/>
    <property type="match status" value="1"/>
</dbReference>
<name>A0A0P0CG21_9FLAO</name>
<feature type="domain" description="HTH crp-type" evidence="9">
    <location>
        <begin position="277"/>
        <end position="346"/>
    </location>
</feature>
<dbReference type="InterPro" id="IPR018490">
    <property type="entry name" value="cNMP-bd_dom_sf"/>
</dbReference>
<dbReference type="OrthoDB" id="9127033at2"/>
<accession>A0A0P0CG21</accession>
<dbReference type="SMART" id="SM00100">
    <property type="entry name" value="cNMP"/>
    <property type="match status" value="1"/>
</dbReference>
<dbReference type="PANTHER" id="PTHR48111:SF4">
    <property type="entry name" value="DNA-BINDING DUAL TRANSCRIPTIONAL REGULATOR OMPR"/>
    <property type="match status" value="1"/>
</dbReference>
<evidence type="ECO:0000313" key="11">
    <source>
        <dbReference type="Proteomes" id="UP000057981"/>
    </source>
</evidence>
<keyword evidence="2" id="KW-0902">Two-component regulatory system</keyword>
<dbReference type="SMART" id="SM00419">
    <property type="entry name" value="HTH_CRP"/>
    <property type="match status" value="1"/>
</dbReference>
<dbReference type="SUPFAM" id="SSF51206">
    <property type="entry name" value="cAMP-binding domain-like"/>
    <property type="match status" value="1"/>
</dbReference>
<dbReference type="CDD" id="cd17574">
    <property type="entry name" value="REC_OmpR"/>
    <property type="match status" value="1"/>
</dbReference>